<evidence type="ECO:0000313" key="8">
    <source>
        <dbReference type="EMBL" id="OIQ86017.1"/>
    </source>
</evidence>
<dbReference type="EMBL" id="MLJW01000506">
    <property type="protein sequence ID" value="OIQ86017.1"/>
    <property type="molecule type" value="Genomic_DNA"/>
</dbReference>
<evidence type="ECO:0000256" key="6">
    <source>
        <dbReference type="ARBA" id="ARBA00023136"/>
    </source>
</evidence>
<dbReference type="PANTHER" id="PTHR22926:SF3">
    <property type="entry name" value="UNDECAPRENYL-PHOSPHATE ALPHA-N-ACETYLGLUCOSAMINYL 1-PHOSPHATE TRANSFERASE"/>
    <property type="match status" value="1"/>
</dbReference>
<keyword evidence="4 7" id="KW-0812">Transmembrane</keyword>
<evidence type="ECO:0000256" key="2">
    <source>
        <dbReference type="ARBA" id="ARBA00022475"/>
    </source>
</evidence>
<feature type="transmembrane region" description="Helical" evidence="7">
    <location>
        <begin position="88"/>
        <end position="107"/>
    </location>
</feature>
<dbReference type="GO" id="GO:0016780">
    <property type="term" value="F:phosphotransferase activity, for other substituted phosphate groups"/>
    <property type="evidence" value="ECO:0007669"/>
    <property type="project" value="InterPro"/>
</dbReference>
<feature type="transmembrane region" description="Helical" evidence="7">
    <location>
        <begin position="28"/>
        <end position="45"/>
    </location>
</feature>
<evidence type="ECO:0000256" key="5">
    <source>
        <dbReference type="ARBA" id="ARBA00022989"/>
    </source>
</evidence>
<feature type="transmembrane region" description="Helical" evidence="7">
    <location>
        <begin position="287"/>
        <end position="306"/>
    </location>
</feature>
<feature type="transmembrane region" description="Helical" evidence="7">
    <location>
        <begin position="261"/>
        <end position="281"/>
    </location>
</feature>
<feature type="transmembrane region" description="Helical" evidence="7">
    <location>
        <begin position="52"/>
        <end position="68"/>
    </location>
</feature>
<dbReference type="AlphaFoldDB" id="A0A1J5QQW3"/>
<dbReference type="Pfam" id="PF00953">
    <property type="entry name" value="Glycos_transf_4"/>
    <property type="match status" value="1"/>
</dbReference>
<protein>
    <submittedName>
        <fullName evidence="8">Decaprenyl-phosphate N-acetylglucosaminephosphotransferase</fullName>
        <ecNumber evidence="8">2.7.8.35</ecNumber>
    </submittedName>
</protein>
<accession>A0A1J5QQW3</accession>
<keyword evidence="2" id="KW-1003">Cell membrane</keyword>
<dbReference type="GO" id="GO:0009103">
    <property type="term" value="P:lipopolysaccharide biosynthetic process"/>
    <property type="evidence" value="ECO:0007669"/>
    <property type="project" value="TreeGrafter"/>
</dbReference>
<evidence type="ECO:0000256" key="4">
    <source>
        <dbReference type="ARBA" id="ARBA00022692"/>
    </source>
</evidence>
<organism evidence="8">
    <name type="scientific">mine drainage metagenome</name>
    <dbReference type="NCBI Taxonomy" id="410659"/>
    <lineage>
        <taxon>unclassified sequences</taxon>
        <taxon>metagenomes</taxon>
        <taxon>ecological metagenomes</taxon>
    </lineage>
</organism>
<evidence type="ECO:0000256" key="3">
    <source>
        <dbReference type="ARBA" id="ARBA00022679"/>
    </source>
</evidence>
<sequence>MLAGLVVGVVVASRTPFLSGVFADSHEAWGILGGATLVCLLGVADDIWDLDWITKLIGQVLGALLMAWQHVQLTSLPVGGLTVGSSQMYLLVTVLFVVVAINAVNFVDGLDGLAAGMIAIGGLAFFAYTYRLTMTASQSDYSNLASLVVVALVGACIGFLPHNFYPARIFMGDSGSMLIGLTMAAATIVVTGQIDPAVVSERQSLPAYLPILLPLAVLLLPLLDMVLAVVRRVGSGHSPFHPDRMHLHHRLLALGHSHRRAVIIMYLWTAVAAFGAASLVILSTTTALILLGGGFVISTVLTLGPLRGRIRTPALPRGHTS</sequence>
<keyword evidence="6 7" id="KW-0472">Membrane</keyword>
<reference evidence="8" key="1">
    <citation type="submission" date="2016-10" db="EMBL/GenBank/DDBJ databases">
        <title>Sequence of Gallionella enrichment culture.</title>
        <authorList>
            <person name="Poehlein A."/>
            <person name="Muehling M."/>
            <person name="Daniel R."/>
        </authorList>
    </citation>
    <scope>NUCLEOTIDE SEQUENCE</scope>
</reference>
<keyword evidence="3 8" id="KW-0808">Transferase</keyword>
<feature type="transmembrane region" description="Helical" evidence="7">
    <location>
        <begin position="207"/>
        <end position="230"/>
    </location>
</feature>
<feature type="transmembrane region" description="Helical" evidence="7">
    <location>
        <begin position="144"/>
        <end position="165"/>
    </location>
</feature>
<keyword evidence="5 7" id="KW-1133">Transmembrane helix</keyword>
<name>A0A1J5QQW3_9ZZZZ</name>
<comment type="subcellular location">
    <subcellularLocation>
        <location evidence="1">Cell membrane</location>
        <topology evidence="1">Multi-pass membrane protein</topology>
    </subcellularLocation>
</comment>
<dbReference type="GO" id="GO:0044038">
    <property type="term" value="P:cell wall macromolecule biosynthetic process"/>
    <property type="evidence" value="ECO:0007669"/>
    <property type="project" value="TreeGrafter"/>
</dbReference>
<proteinExistence type="predicted"/>
<feature type="transmembrane region" description="Helical" evidence="7">
    <location>
        <begin position="114"/>
        <end position="132"/>
    </location>
</feature>
<dbReference type="InterPro" id="IPR000715">
    <property type="entry name" value="Glycosyl_transferase_4"/>
</dbReference>
<dbReference type="CDD" id="cd06853">
    <property type="entry name" value="GT_WecA_like"/>
    <property type="match status" value="1"/>
</dbReference>
<comment type="caution">
    <text evidence="8">The sequence shown here is derived from an EMBL/GenBank/DDBJ whole genome shotgun (WGS) entry which is preliminary data.</text>
</comment>
<dbReference type="EC" id="2.7.8.35" evidence="8"/>
<feature type="transmembrane region" description="Helical" evidence="7">
    <location>
        <begin position="177"/>
        <end position="195"/>
    </location>
</feature>
<dbReference type="GO" id="GO:0005886">
    <property type="term" value="C:plasma membrane"/>
    <property type="evidence" value="ECO:0007669"/>
    <property type="project" value="UniProtKB-SubCell"/>
</dbReference>
<evidence type="ECO:0000256" key="7">
    <source>
        <dbReference type="SAM" id="Phobius"/>
    </source>
</evidence>
<gene>
    <name evidence="8" type="primary">wecA_7</name>
    <name evidence="8" type="ORF">GALL_321470</name>
</gene>
<evidence type="ECO:0000256" key="1">
    <source>
        <dbReference type="ARBA" id="ARBA00004651"/>
    </source>
</evidence>
<dbReference type="PANTHER" id="PTHR22926">
    <property type="entry name" value="PHOSPHO-N-ACETYLMURAMOYL-PENTAPEPTIDE-TRANSFERASE"/>
    <property type="match status" value="1"/>
</dbReference>
<dbReference type="GO" id="GO:0071555">
    <property type="term" value="P:cell wall organization"/>
    <property type="evidence" value="ECO:0007669"/>
    <property type="project" value="TreeGrafter"/>
</dbReference>